<dbReference type="GO" id="GO:0003723">
    <property type="term" value="F:RNA binding"/>
    <property type="evidence" value="ECO:0007669"/>
    <property type="project" value="UniProtKB-UniRule"/>
</dbReference>
<dbReference type="Pfam" id="PF00270">
    <property type="entry name" value="DEAD"/>
    <property type="match status" value="1"/>
</dbReference>
<keyword evidence="9" id="KW-1185">Reference proteome</keyword>
<evidence type="ECO:0000313" key="8">
    <source>
        <dbReference type="EMBL" id="KAK4347102.1"/>
    </source>
</evidence>
<proteinExistence type="inferred from homology"/>
<evidence type="ECO:0000313" key="9">
    <source>
        <dbReference type="Proteomes" id="UP001291623"/>
    </source>
</evidence>
<dbReference type="InterPro" id="IPR011545">
    <property type="entry name" value="DEAD/DEAH_box_helicase_dom"/>
</dbReference>
<evidence type="ECO:0000256" key="1">
    <source>
        <dbReference type="ARBA" id="ARBA00022741"/>
    </source>
</evidence>
<evidence type="ECO:0000256" key="5">
    <source>
        <dbReference type="PROSITE-ProRule" id="PRU00552"/>
    </source>
</evidence>
<dbReference type="AlphaFoldDB" id="A0AAE1RAY3"/>
<sequence length="231" mass="26233">MASTESSNGNKALTNTRFSDLEPPLSSPVLEALTNSGFEFCTPVQAATIPLLCSYKDVTVDAATGSGKTLAFVLPLVEILRRSSSNPKPHKIRLAAKKDRDVMEKGLRAFRAYKEHHCSYILSSQPITLESYRLGSFRTNLGRSKERRICKRKRLQWHKNKNRRHRLKKEANSTATAMRKKIAKQRRAAQLVEDEDEITREYRLLKKLKKGAIDENEFAKLTGTEDLLCDI</sequence>
<evidence type="ECO:0000256" key="3">
    <source>
        <dbReference type="ARBA" id="ARBA00022806"/>
    </source>
</evidence>
<organism evidence="8 9">
    <name type="scientific">Anisodus tanguticus</name>
    <dbReference type="NCBI Taxonomy" id="243964"/>
    <lineage>
        <taxon>Eukaryota</taxon>
        <taxon>Viridiplantae</taxon>
        <taxon>Streptophyta</taxon>
        <taxon>Embryophyta</taxon>
        <taxon>Tracheophyta</taxon>
        <taxon>Spermatophyta</taxon>
        <taxon>Magnoliopsida</taxon>
        <taxon>eudicotyledons</taxon>
        <taxon>Gunneridae</taxon>
        <taxon>Pentapetalae</taxon>
        <taxon>asterids</taxon>
        <taxon>lamiids</taxon>
        <taxon>Solanales</taxon>
        <taxon>Solanaceae</taxon>
        <taxon>Solanoideae</taxon>
        <taxon>Hyoscyameae</taxon>
        <taxon>Anisodus</taxon>
    </lineage>
</organism>
<evidence type="ECO:0000259" key="7">
    <source>
        <dbReference type="PROSITE" id="PS51195"/>
    </source>
</evidence>
<feature type="short sequence motif" description="Q motif" evidence="5">
    <location>
        <begin position="18"/>
        <end position="46"/>
    </location>
</feature>
<evidence type="ECO:0000256" key="2">
    <source>
        <dbReference type="ARBA" id="ARBA00022801"/>
    </source>
</evidence>
<keyword evidence="2 6" id="KW-0378">Hydrolase</keyword>
<comment type="caution">
    <text evidence="8">The sequence shown here is derived from an EMBL/GenBank/DDBJ whole genome shotgun (WGS) entry which is preliminary data.</text>
</comment>
<keyword evidence="1 6" id="KW-0547">Nucleotide-binding</keyword>
<dbReference type="GO" id="GO:0016787">
    <property type="term" value="F:hydrolase activity"/>
    <property type="evidence" value="ECO:0007669"/>
    <property type="project" value="UniProtKB-KW"/>
</dbReference>
<dbReference type="InterPro" id="IPR014014">
    <property type="entry name" value="RNA_helicase_DEAD_Q_motif"/>
</dbReference>
<dbReference type="SUPFAM" id="SSF52540">
    <property type="entry name" value="P-loop containing nucleoside triphosphate hydrolases"/>
    <property type="match status" value="1"/>
</dbReference>
<gene>
    <name evidence="8" type="ORF">RND71_033441</name>
</gene>
<keyword evidence="4 6" id="KW-0067">ATP-binding</keyword>
<protein>
    <recommendedName>
        <fullName evidence="6">ATP-dependent RNA helicase</fullName>
        <ecNumber evidence="6">3.6.4.13</ecNumber>
    </recommendedName>
</protein>
<dbReference type="EC" id="3.6.4.13" evidence="6"/>
<evidence type="ECO:0000256" key="6">
    <source>
        <dbReference type="RuleBase" id="RU365068"/>
    </source>
</evidence>
<accession>A0AAE1RAY3</accession>
<evidence type="ECO:0000256" key="4">
    <source>
        <dbReference type="ARBA" id="ARBA00022840"/>
    </source>
</evidence>
<comment type="catalytic activity">
    <reaction evidence="6">
        <text>ATP + H2O = ADP + phosphate + H(+)</text>
        <dbReference type="Rhea" id="RHEA:13065"/>
        <dbReference type="ChEBI" id="CHEBI:15377"/>
        <dbReference type="ChEBI" id="CHEBI:15378"/>
        <dbReference type="ChEBI" id="CHEBI:30616"/>
        <dbReference type="ChEBI" id="CHEBI:43474"/>
        <dbReference type="ChEBI" id="CHEBI:456216"/>
        <dbReference type="EC" id="3.6.4.13"/>
    </reaction>
</comment>
<dbReference type="PROSITE" id="PS51195">
    <property type="entry name" value="Q_MOTIF"/>
    <property type="match status" value="1"/>
</dbReference>
<dbReference type="EMBL" id="JAVYJV010000018">
    <property type="protein sequence ID" value="KAK4347102.1"/>
    <property type="molecule type" value="Genomic_DNA"/>
</dbReference>
<dbReference type="Proteomes" id="UP001291623">
    <property type="component" value="Unassembled WGS sequence"/>
</dbReference>
<comment type="similarity">
    <text evidence="6">Belongs to the DEAD box helicase family.</text>
</comment>
<dbReference type="GO" id="GO:0003724">
    <property type="term" value="F:RNA helicase activity"/>
    <property type="evidence" value="ECO:0007669"/>
    <property type="project" value="UniProtKB-EC"/>
</dbReference>
<dbReference type="GO" id="GO:0005524">
    <property type="term" value="F:ATP binding"/>
    <property type="evidence" value="ECO:0007669"/>
    <property type="project" value="UniProtKB-UniRule"/>
</dbReference>
<comment type="domain">
    <text evidence="6">The Q motif is unique to and characteristic of the DEAD box family of RNA helicases and controls ATP binding and hydrolysis.</text>
</comment>
<keyword evidence="3 6" id="KW-0347">Helicase</keyword>
<feature type="domain" description="DEAD-box RNA helicase Q" evidence="7">
    <location>
        <begin position="18"/>
        <end position="46"/>
    </location>
</feature>
<reference evidence="8" key="1">
    <citation type="submission" date="2023-12" db="EMBL/GenBank/DDBJ databases">
        <title>Genome assembly of Anisodus tanguticus.</title>
        <authorList>
            <person name="Wang Y.-J."/>
        </authorList>
    </citation>
    <scope>NUCLEOTIDE SEQUENCE</scope>
    <source>
        <strain evidence="8">KB-2021</strain>
        <tissue evidence="8">Leaf</tissue>
    </source>
</reference>
<dbReference type="Gene3D" id="3.40.50.300">
    <property type="entry name" value="P-loop containing nucleotide triphosphate hydrolases"/>
    <property type="match status" value="1"/>
</dbReference>
<keyword evidence="6" id="KW-0694">RNA-binding</keyword>
<dbReference type="InterPro" id="IPR027417">
    <property type="entry name" value="P-loop_NTPase"/>
</dbReference>
<dbReference type="PANTHER" id="PTHR24031">
    <property type="entry name" value="RNA HELICASE"/>
    <property type="match status" value="1"/>
</dbReference>
<comment type="function">
    <text evidence="6">RNA helicase.</text>
</comment>
<name>A0AAE1RAY3_9SOLA</name>